<dbReference type="EMBL" id="LITQ01000056">
    <property type="protein sequence ID" value="OAA84453.1"/>
    <property type="molecule type" value="Genomic_DNA"/>
</dbReference>
<reference evidence="1 3" key="1">
    <citation type="journal article" date="2015" name="Biotechnol. Bioeng.">
        <title>Genome sequence and phenotypic characterization of Caulobacter segnis.</title>
        <authorList>
            <person name="Patel S."/>
            <person name="Fletcher B."/>
            <person name="Scott D.C."/>
            <person name="Ely B."/>
        </authorList>
    </citation>
    <scope>NUCLEOTIDE SEQUENCE [LARGE SCALE GENOMIC DNA]</scope>
    <source>
        <strain evidence="1 3">PS02</strain>
    </source>
</reference>
<accession>A0A168MAS9</accession>
<evidence type="ECO:0000313" key="1">
    <source>
        <dbReference type="EMBL" id="OAA84453.1"/>
    </source>
</evidence>
<dbReference type="RefSeq" id="WP_063602614.1">
    <property type="nucleotide sequence ID" value="NZ_LITQ01000056.1"/>
</dbReference>
<name>A0A168MAS9_9CLOT</name>
<comment type="caution">
    <text evidence="1">The sequence shown here is derived from an EMBL/GenBank/DDBJ whole genome shotgun (WGS) entry which is preliminary data.</text>
</comment>
<dbReference type="AlphaFoldDB" id="A0A168MAS9"/>
<dbReference type="EMBL" id="LROR01000048">
    <property type="protein sequence ID" value="OBR94083.1"/>
    <property type="molecule type" value="Genomic_DNA"/>
</dbReference>
<dbReference type="Proteomes" id="UP000093694">
    <property type="component" value="Unassembled WGS sequence"/>
</dbReference>
<reference evidence="2 4" key="2">
    <citation type="journal article" date="2016" name="Front. Microbiol.">
        <title>Industrial Acetogenic Biocatalysts: A Comparative Metabolic and Genomic Analysis.</title>
        <authorList>
            <person name="Bengelsdorf F."/>
            <person name="Poehlein A."/>
            <person name="Sonja S."/>
            <person name="Erz C."/>
            <person name="Hummel T."/>
            <person name="Hoffmeister S."/>
            <person name="Daniel R."/>
            <person name="Durre P."/>
        </authorList>
    </citation>
    <scope>NUCLEOTIDE SEQUENCE [LARGE SCALE GENOMIC DNA]</scope>
    <source>
        <strain evidence="2 4">PTA-10522</strain>
    </source>
</reference>
<keyword evidence="4" id="KW-1185">Reference proteome</keyword>
<dbReference type="Proteomes" id="UP000077384">
    <property type="component" value="Unassembled WGS sequence"/>
</dbReference>
<organism evidence="1 3">
    <name type="scientific">Clostridium coskatii</name>
    <dbReference type="NCBI Taxonomy" id="1705578"/>
    <lineage>
        <taxon>Bacteria</taxon>
        <taxon>Bacillati</taxon>
        <taxon>Bacillota</taxon>
        <taxon>Clostridia</taxon>
        <taxon>Eubacteriales</taxon>
        <taxon>Clostridiaceae</taxon>
        <taxon>Clostridium</taxon>
    </lineage>
</organism>
<gene>
    <name evidence="2" type="ORF">CLCOS_20490</name>
    <name evidence="1" type="ORF">WX73_03485</name>
</gene>
<evidence type="ECO:0000313" key="2">
    <source>
        <dbReference type="EMBL" id="OBR94083.1"/>
    </source>
</evidence>
<protein>
    <submittedName>
        <fullName evidence="1">Uncharacterized protein</fullName>
    </submittedName>
</protein>
<evidence type="ECO:0000313" key="4">
    <source>
        <dbReference type="Proteomes" id="UP000093694"/>
    </source>
</evidence>
<sequence length="70" mass="8444">MFNLEDAKGYIKLDAKDKELFKRFCKKFYKSWEHPEDHAPTFVKRMGSKYLKVILSDGDWLHILKDGSWY</sequence>
<dbReference type="PATRIC" id="fig|1705578.3.peg.3742"/>
<proteinExistence type="predicted"/>
<evidence type="ECO:0000313" key="3">
    <source>
        <dbReference type="Proteomes" id="UP000077384"/>
    </source>
</evidence>